<protein>
    <submittedName>
        <fullName evidence="2">Uncharacterized protein</fullName>
    </submittedName>
</protein>
<sequence>MTEDNCTYSTSTSQGCYDDGSGMRCEKQRRVFRQCPGKPLEEIENETEASEGAAAGGWGDRERHRFSFSSHGGGAGGGEGGFGFGDNSGRGGDMSFPSPEEMFDSLSHSLFSSFFGMGAPSSSSSSPSFPVPFFLGDPFNEHEEDRQREGREQINNRGGRGMGQGQGAGGREEPPLRGRFDNFMRSFFGVIPGGGSRGWVEHGDSASLSDSHQVLLVPPSFLESSQQPEEERAKPVWERWGFFSPPHQSHWHIPGRHTGGTVFVPREGEGREGAQAQRGRSEYGDRLHEV</sequence>
<dbReference type="AlphaFoldDB" id="A0A0G4HKQ3"/>
<gene>
    <name evidence="2" type="ORF">Cvel_28514</name>
</gene>
<evidence type="ECO:0000313" key="2">
    <source>
        <dbReference type="EMBL" id="CEM44674.1"/>
    </source>
</evidence>
<proteinExistence type="predicted"/>
<organism evidence="2">
    <name type="scientific">Chromera velia CCMP2878</name>
    <dbReference type="NCBI Taxonomy" id="1169474"/>
    <lineage>
        <taxon>Eukaryota</taxon>
        <taxon>Sar</taxon>
        <taxon>Alveolata</taxon>
        <taxon>Colpodellida</taxon>
        <taxon>Chromeraceae</taxon>
        <taxon>Chromera</taxon>
    </lineage>
</organism>
<dbReference type="EMBL" id="CDMZ01002988">
    <property type="protein sequence ID" value="CEM44674.1"/>
    <property type="molecule type" value="Genomic_DNA"/>
</dbReference>
<feature type="compositionally biased region" description="Basic and acidic residues" evidence="1">
    <location>
        <begin position="142"/>
        <end position="154"/>
    </location>
</feature>
<feature type="compositionally biased region" description="Basic and acidic residues" evidence="1">
    <location>
        <begin position="279"/>
        <end position="290"/>
    </location>
</feature>
<reference evidence="2" key="1">
    <citation type="submission" date="2014-11" db="EMBL/GenBank/DDBJ databases">
        <authorList>
            <person name="Otto D Thomas"/>
            <person name="Naeem Raeece"/>
        </authorList>
    </citation>
    <scope>NUCLEOTIDE SEQUENCE</scope>
</reference>
<evidence type="ECO:0000256" key="1">
    <source>
        <dbReference type="SAM" id="MobiDB-lite"/>
    </source>
</evidence>
<feature type="region of interest" description="Disordered" evidence="1">
    <location>
        <begin position="142"/>
        <end position="175"/>
    </location>
</feature>
<feature type="region of interest" description="Disordered" evidence="1">
    <location>
        <begin position="1"/>
        <end position="22"/>
    </location>
</feature>
<feature type="compositionally biased region" description="Polar residues" evidence="1">
    <location>
        <begin position="1"/>
        <end position="15"/>
    </location>
</feature>
<feature type="compositionally biased region" description="Gly residues" evidence="1">
    <location>
        <begin position="71"/>
        <end position="92"/>
    </location>
</feature>
<feature type="region of interest" description="Disordered" evidence="1">
    <location>
        <begin position="248"/>
        <end position="290"/>
    </location>
</feature>
<dbReference type="VEuPathDB" id="CryptoDB:Cvel_28514"/>
<accession>A0A0G4HKQ3</accession>
<feature type="region of interest" description="Disordered" evidence="1">
    <location>
        <begin position="36"/>
        <end position="93"/>
    </location>
</feature>
<name>A0A0G4HKQ3_9ALVE</name>
<feature type="compositionally biased region" description="Gly residues" evidence="1">
    <location>
        <begin position="158"/>
        <end position="169"/>
    </location>
</feature>